<dbReference type="OrthoDB" id="9815116at2"/>
<keyword evidence="3" id="KW-1185">Reference proteome</keyword>
<dbReference type="SUPFAM" id="SSF52540">
    <property type="entry name" value="P-loop containing nucleoside triphosphate hydrolases"/>
    <property type="match status" value="1"/>
</dbReference>
<dbReference type="EMBL" id="LAJX01000073">
    <property type="protein sequence ID" value="KJV06940.1"/>
    <property type="molecule type" value="Genomic_DNA"/>
</dbReference>
<sequence length="263" mass="29021">MRRVIFNQKGGVGKSTITCNLAAINAAKGLKTLVIDLDIQGNSTHYLLGAKVTDSDKTIAHYFKDSLSISLFGGTNAGSGLEALIHESPFANLYVLPSHPELEPLQGRLESRFKIFKLKEALEKLQGFDNVYIDTPPILNFYSQSALIAAHKCLIPFDCDTFARDALYTLLQAVAEVKADHNQALDVEGIIVNQFQRQANLPRQLVDALIAEGLPVLNSMISPSVKVRESHSLSQPLIHYVPSHKLSDEFRALYDEIHLAKSL</sequence>
<accession>A0A0F3IJJ1</accession>
<proteinExistence type="predicted"/>
<protein>
    <submittedName>
        <fullName evidence="2">Cobyric acid synthase</fullName>
    </submittedName>
</protein>
<dbReference type="InterPro" id="IPR027417">
    <property type="entry name" value="P-loop_NTPase"/>
</dbReference>
<evidence type="ECO:0000313" key="2">
    <source>
        <dbReference type="EMBL" id="KJV06940.1"/>
    </source>
</evidence>
<comment type="caution">
    <text evidence="2">The sequence shown here is derived from an EMBL/GenBank/DDBJ whole genome shotgun (WGS) entry which is preliminary data.</text>
</comment>
<dbReference type="InterPro" id="IPR025669">
    <property type="entry name" value="AAA_dom"/>
</dbReference>
<dbReference type="PATRIC" id="fig|1632867.3.peg.5230"/>
<feature type="domain" description="AAA" evidence="1">
    <location>
        <begin position="5"/>
        <end position="186"/>
    </location>
</feature>
<dbReference type="CDD" id="cd02042">
    <property type="entry name" value="ParAB_family"/>
    <property type="match status" value="1"/>
</dbReference>
<reference evidence="3" key="1">
    <citation type="submission" date="2015-03" db="EMBL/GenBank/DDBJ databases">
        <title>Draft genome sequence of a novel methanotroph (Sn10-6) isolated from flooded ricefield rhizosphere in India.</title>
        <authorList>
            <person name="Pandit P.S."/>
            <person name="Pore S.D."/>
            <person name="Arora P."/>
            <person name="Kapse N.G."/>
            <person name="Dhakephalkar P.K."/>
            <person name="Rahalkar M.C."/>
        </authorList>
    </citation>
    <scope>NUCLEOTIDE SEQUENCE [LARGE SCALE GENOMIC DNA]</scope>
    <source>
        <strain evidence="3">Sn10-6</strain>
    </source>
</reference>
<dbReference type="PANTHER" id="PTHR13696">
    <property type="entry name" value="P-LOOP CONTAINING NUCLEOSIDE TRIPHOSPHATE HYDROLASE"/>
    <property type="match status" value="1"/>
</dbReference>
<name>A0A0F3IJJ1_9GAMM</name>
<gene>
    <name evidence="2" type="ORF">VZ94_07965</name>
</gene>
<dbReference type="Proteomes" id="UP000033684">
    <property type="component" value="Unassembled WGS sequence"/>
</dbReference>
<dbReference type="InterPro" id="IPR050678">
    <property type="entry name" value="DNA_Partitioning_ATPase"/>
</dbReference>
<dbReference type="PANTHER" id="PTHR13696:SF52">
    <property type="entry name" value="PARA FAMILY PROTEIN CT_582"/>
    <property type="match status" value="1"/>
</dbReference>
<dbReference type="RefSeq" id="WP_045778817.1">
    <property type="nucleotide sequence ID" value="NZ_LAJX01000073.1"/>
</dbReference>
<organism evidence="2 3">
    <name type="scientific">Methylocucumis oryzae</name>
    <dbReference type="NCBI Taxonomy" id="1632867"/>
    <lineage>
        <taxon>Bacteria</taxon>
        <taxon>Pseudomonadati</taxon>
        <taxon>Pseudomonadota</taxon>
        <taxon>Gammaproteobacteria</taxon>
        <taxon>Methylococcales</taxon>
        <taxon>Methylococcaceae</taxon>
        <taxon>Methylocucumis</taxon>
    </lineage>
</organism>
<dbReference type="Pfam" id="PF13614">
    <property type="entry name" value="AAA_31"/>
    <property type="match status" value="1"/>
</dbReference>
<dbReference type="AlphaFoldDB" id="A0A0F3IJJ1"/>
<evidence type="ECO:0000313" key="3">
    <source>
        <dbReference type="Proteomes" id="UP000033684"/>
    </source>
</evidence>
<dbReference type="Gene3D" id="3.40.50.300">
    <property type="entry name" value="P-loop containing nucleotide triphosphate hydrolases"/>
    <property type="match status" value="1"/>
</dbReference>
<evidence type="ECO:0000259" key="1">
    <source>
        <dbReference type="Pfam" id="PF13614"/>
    </source>
</evidence>
<reference evidence="2 3" key="2">
    <citation type="journal article" date="2016" name="Microb. Ecol.">
        <title>Genome Characteristics of a Novel Type I Methanotroph (Sn10-6) Isolated from a Flooded Indian Rice Field.</title>
        <authorList>
            <person name="Rahalkar M.C."/>
            <person name="Pandit P.S."/>
            <person name="Dhakephalkar P.K."/>
            <person name="Pore S."/>
            <person name="Arora P."/>
            <person name="Kapse N."/>
        </authorList>
    </citation>
    <scope>NUCLEOTIDE SEQUENCE [LARGE SCALE GENOMIC DNA]</scope>
    <source>
        <strain evidence="2 3">Sn10-6</strain>
    </source>
</reference>